<reference evidence="2" key="1">
    <citation type="journal article" date="2023" name="Insect Mol. Biol.">
        <title>Genome sequencing provides insights into the evolution of gene families encoding plant cell wall-degrading enzymes in longhorned beetles.</title>
        <authorList>
            <person name="Shin N.R."/>
            <person name="Okamura Y."/>
            <person name="Kirsch R."/>
            <person name="Pauchet Y."/>
        </authorList>
    </citation>
    <scope>NUCLEOTIDE SEQUENCE</scope>
    <source>
        <strain evidence="2">MMC_N1</strain>
    </source>
</reference>
<proteinExistence type="predicted"/>
<sequence>MDNPIYEEEMLPVQKHVTTYEDLRKKNREEYQQKRLGNYRDPPRTASPSQPSKESPDSENSYEPSPPKSKYGDIWG</sequence>
<name>A0ABQ9JWE8_9CUCU</name>
<keyword evidence="3" id="KW-1185">Reference proteome</keyword>
<comment type="caution">
    <text evidence="2">The sequence shown here is derived from an EMBL/GenBank/DDBJ whole genome shotgun (WGS) entry which is preliminary data.</text>
</comment>
<evidence type="ECO:0000313" key="3">
    <source>
        <dbReference type="Proteomes" id="UP001162164"/>
    </source>
</evidence>
<dbReference type="EMBL" id="JAPWTJ010000127">
    <property type="protein sequence ID" value="KAJ8982384.1"/>
    <property type="molecule type" value="Genomic_DNA"/>
</dbReference>
<gene>
    <name evidence="2" type="ORF">NQ317_009639</name>
</gene>
<feature type="region of interest" description="Disordered" evidence="1">
    <location>
        <begin position="18"/>
        <end position="76"/>
    </location>
</feature>
<feature type="compositionally biased region" description="Polar residues" evidence="1">
    <location>
        <begin position="46"/>
        <end position="63"/>
    </location>
</feature>
<evidence type="ECO:0000313" key="2">
    <source>
        <dbReference type="EMBL" id="KAJ8982384.1"/>
    </source>
</evidence>
<dbReference type="Proteomes" id="UP001162164">
    <property type="component" value="Unassembled WGS sequence"/>
</dbReference>
<organism evidence="2 3">
    <name type="scientific">Molorchus minor</name>
    <dbReference type="NCBI Taxonomy" id="1323400"/>
    <lineage>
        <taxon>Eukaryota</taxon>
        <taxon>Metazoa</taxon>
        <taxon>Ecdysozoa</taxon>
        <taxon>Arthropoda</taxon>
        <taxon>Hexapoda</taxon>
        <taxon>Insecta</taxon>
        <taxon>Pterygota</taxon>
        <taxon>Neoptera</taxon>
        <taxon>Endopterygota</taxon>
        <taxon>Coleoptera</taxon>
        <taxon>Polyphaga</taxon>
        <taxon>Cucujiformia</taxon>
        <taxon>Chrysomeloidea</taxon>
        <taxon>Cerambycidae</taxon>
        <taxon>Lamiinae</taxon>
        <taxon>Monochamini</taxon>
        <taxon>Molorchus</taxon>
    </lineage>
</organism>
<accession>A0ABQ9JWE8</accession>
<protein>
    <submittedName>
        <fullName evidence="2">Uncharacterized protein</fullName>
    </submittedName>
</protein>
<evidence type="ECO:0000256" key="1">
    <source>
        <dbReference type="SAM" id="MobiDB-lite"/>
    </source>
</evidence>
<feature type="compositionally biased region" description="Basic and acidic residues" evidence="1">
    <location>
        <begin position="18"/>
        <end position="33"/>
    </location>
</feature>